<sequence>MIHTITRLLLLSAAIIANASSLSFPSQTAALINDFYINQNRFKVAFLTCSTKACAADLVAQWIDRTAEKRRTANTNKGGNTNTQQVAPKDKKLSIDYRRAAVFLLYGGLYQGMAQEYIYNDIYATLFGSGTDILTASKKVSAEMFALTPLLCIPAAYLIKGLLGGNTIRGALKKYRDDVVHKNILFINWSIWIPVNFLVFSLVPEHFRVTFVALVSFFWTMILSKTMSRK</sequence>
<feature type="transmembrane region" description="Helical" evidence="6">
    <location>
        <begin position="144"/>
        <end position="163"/>
    </location>
</feature>
<feature type="signal peptide" evidence="7">
    <location>
        <begin position="1"/>
        <end position="21"/>
    </location>
</feature>
<dbReference type="PANTHER" id="PTHR11266">
    <property type="entry name" value="PEROXISOMAL MEMBRANE PROTEIN 2, PXMP2 MPV17"/>
    <property type="match status" value="1"/>
</dbReference>
<feature type="transmembrane region" description="Helical" evidence="6">
    <location>
        <begin position="184"/>
        <end position="203"/>
    </location>
</feature>
<keyword evidence="7" id="KW-0732">Signal</keyword>
<evidence type="ECO:0000256" key="1">
    <source>
        <dbReference type="ARBA" id="ARBA00004141"/>
    </source>
</evidence>
<feature type="chain" id="PRO_5044880313" evidence="7">
    <location>
        <begin position="22"/>
        <end position="230"/>
    </location>
</feature>
<dbReference type="GO" id="GO:0016020">
    <property type="term" value="C:membrane"/>
    <property type="evidence" value="ECO:0007669"/>
    <property type="project" value="UniProtKB-SubCell"/>
</dbReference>
<evidence type="ECO:0000313" key="9">
    <source>
        <dbReference type="Proteomes" id="UP001530400"/>
    </source>
</evidence>
<comment type="caution">
    <text evidence="8">The sequence shown here is derived from an EMBL/GenBank/DDBJ whole genome shotgun (WGS) entry which is preliminary data.</text>
</comment>
<name>A0ABD3QDK2_9STRA</name>
<proteinExistence type="inferred from homology"/>
<dbReference type="Pfam" id="PF04117">
    <property type="entry name" value="Mpv17_PMP22"/>
    <property type="match status" value="1"/>
</dbReference>
<dbReference type="EMBL" id="JALLPJ020000231">
    <property type="protein sequence ID" value="KAL3797998.1"/>
    <property type="molecule type" value="Genomic_DNA"/>
</dbReference>
<feature type="transmembrane region" description="Helical" evidence="6">
    <location>
        <begin position="209"/>
        <end position="227"/>
    </location>
</feature>
<dbReference type="InterPro" id="IPR007248">
    <property type="entry name" value="Mpv17_PMP22"/>
</dbReference>
<evidence type="ECO:0000256" key="4">
    <source>
        <dbReference type="ARBA" id="ARBA00022989"/>
    </source>
</evidence>
<comment type="subcellular location">
    <subcellularLocation>
        <location evidence="1">Membrane</location>
        <topology evidence="1">Multi-pass membrane protein</topology>
    </subcellularLocation>
</comment>
<reference evidence="8 9" key="1">
    <citation type="submission" date="2024-10" db="EMBL/GenBank/DDBJ databases">
        <title>Updated reference genomes for cyclostephanoid diatoms.</title>
        <authorList>
            <person name="Roberts W.R."/>
            <person name="Alverson A.J."/>
        </authorList>
    </citation>
    <scope>NUCLEOTIDE SEQUENCE [LARGE SCALE GENOMIC DNA]</scope>
    <source>
        <strain evidence="8 9">AJA010-31</strain>
    </source>
</reference>
<keyword evidence="3 6" id="KW-0812">Transmembrane</keyword>
<dbReference type="PANTHER" id="PTHR11266:SF121">
    <property type="entry name" value="OS09G0315000 PROTEIN"/>
    <property type="match status" value="1"/>
</dbReference>
<keyword evidence="5 6" id="KW-0472">Membrane</keyword>
<evidence type="ECO:0000313" key="8">
    <source>
        <dbReference type="EMBL" id="KAL3797998.1"/>
    </source>
</evidence>
<dbReference type="AlphaFoldDB" id="A0ABD3QDK2"/>
<accession>A0ABD3QDK2</accession>
<gene>
    <name evidence="8" type="ORF">ACHAWO_005413</name>
</gene>
<comment type="similarity">
    <text evidence="2 6">Belongs to the peroxisomal membrane protein PXMP2/4 family.</text>
</comment>
<keyword evidence="4 6" id="KW-1133">Transmembrane helix</keyword>
<dbReference type="Proteomes" id="UP001530400">
    <property type="component" value="Unassembled WGS sequence"/>
</dbReference>
<protein>
    <submittedName>
        <fullName evidence="8">Uncharacterized protein</fullName>
    </submittedName>
</protein>
<evidence type="ECO:0000256" key="2">
    <source>
        <dbReference type="ARBA" id="ARBA00006824"/>
    </source>
</evidence>
<organism evidence="8 9">
    <name type="scientific">Cyclotella atomus</name>
    <dbReference type="NCBI Taxonomy" id="382360"/>
    <lineage>
        <taxon>Eukaryota</taxon>
        <taxon>Sar</taxon>
        <taxon>Stramenopiles</taxon>
        <taxon>Ochrophyta</taxon>
        <taxon>Bacillariophyta</taxon>
        <taxon>Coscinodiscophyceae</taxon>
        <taxon>Thalassiosirophycidae</taxon>
        <taxon>Stephanodiscales</taxon>
        <taxon>Stephanodiscaceae</taxon>
        <taxon>Cyclotella</taxon>
    </lineage>
</organism>
<keyword evidence="9" id="KW-1185">Reference proteome</keyword>
<evidence type="ECO:0000256" key="5">
    <source>
        <dbReference type="ARBA" id="ARBA00023136"/>
    </source>
</evidence>
<evidence type="ECO:0000256" key="6">
    <source>
        <dbReference type="RuleBase" id="RU363053"/>
    </source>
</evidence>
<evidence type="ECO:0000256" key="3">
    <source>
        <dbReference type="ARBA" id="ARBA00022692"/>
    </source>
</evidence>
<evidence type="ECO:0000256" key="7">
    <source>
        <dbReference type="SAM" id="SignalP"/>
    </source>
</evidence>